<evidence type="ECO:0000259" key="1">
    <source>
        <dbReference type="Pfam" id="PF00266"/>
    </source>
</evidence>
<keyword evidence="3" id="KW-1185">Reference proteome</keyword>
<dbReference type="Pfam" id="PF00266">
    <property type="entry name" value="Aminotran_5"/>
    <property type="match status" value="2"/>
</dbReference>
<dbReference type="GO" id="GO:0043545">
    <property type="term" value="P:molybdopterin cofactor metabolic process"/>
    <property type="evidence" value="ECO:0007669"/>
    <property type="project" value="TreeGrafter"/>
</dbReference>
<dbReference type="Ensembl" id="ENSCSAVT00000016637.1">
    <property type="protein sequence ID" value="ENSCSAVP00000016456.1"/>
    <property type="gene ID" value="ENSCSAVG00000009679.1"/>
</dbReference>
<dbReference type="Proteomes" id="UP000007875">
    <property type="component" value="Unassembled WGS sequence"/>
</dbReference>
<evidence type="ECO:0000313" key="3">
    <source>
        <dbReference type="Proteomes" id="UP000007875"/>
    </source>
</evidence>
<reference evidence="2" key="2">
    <citation type="submission" date="2025-08" db="UniProtKB">
        <authorList>
            <consortium name="Ensembl"/>
        </authorList>
    </citation>
    <scope>IDENTIFICATION</scope>
</reference>
<dbReference type="InterPro" id="IPR015421">
    <property type="entry name" value="PyrdxlP-dep_Trfase_major"/>
</dbReference>
<dbReference type="InterPro" id="IPR000192">
    <property type="entry name" value="Aminotrans_V_dom"/>
</dbReference>
<dbReference type="PANTHER" id="PTHR14237">
    <property type="entry name" value="MOLYBDOPTERIN COFACTOR SULFURASE MOSC"/>
    <property type="match status" value="1"/>
</dbReference>
<name>H2ZFU0_CIOSA</name>
<protein>
    <recommendedName>
        <fullName evidence="1">Aminotransferase class V domain-containing protein</fullName>
    </recommendedName>
</protein>
<dbReference type="GeneTree" id="ENSGT00940000157051"/>
<dbReference type="PANTHER" id="PTHR14237:SF80">
    <property type="entry name" value="MOLYBDENUM COFACTOR SULFURASE"/>
    <property type="match status" value="1"/>
</dbReference>
<dbReference type="AlphaFoldDB" id="H2ZFU0"/>
<dbReference type="SUPFAM" id="SSF53383">
    <property type="entry name" value="PLP-dependent transferases"/>
    <property type="match status" value="1"/>
</dbReference>
<evidence type="ECO:0000313" key="2">
    <source>
        <dbReference type="Ensembl" id="ENSCSAVP00000016456.1"/>
    </source>
</evidence>
<dbReference type="InterPro" id="IPR015424">
    <property type="entry name" value="PyrdxlP-dep_Trfase"/>
</dbReference>
<feature type="domain" description="Aminotransferase class V" evidence="1">
    <location>
        <begin position="2"/>
        <end position="117"/>
    </location>
</feature>
<reference evidence="2" key="3">
    <citation type="submission" date="2025-09" db="UniProtKB">
        <authorList>
            <consortium name="Ensembl"/>
        </authorList>
    </citation>
    <scope>IDENTIFICATION</scope>
</reference>
<organism evidence="2 3">
    <name type="scientific">Ciona savignyi</name>
    <name type="common">Pacific transparent sea squirt</name>
    <dbReference type="NCBI Taxonomy" id="51511"/>
    <lineage>
        <taxon>Eukaryota</taxon>
        <taxon>Metazoa</taxon>
        <taxon>Chordata</taxon>
        <taxon>Tunicata</taxon>
        <taxon>Ascidiacea</taxon>
        <taxon>Phlebobranchia</taxon>
        <taxon>Cionidae</taxon>
        <taxon>Ciona</taxon>
    </lineage>
</organism>
<dbReference type="Gene3D" id="3.40.640.10">
    <property type="entry name" value="Type I PLP-dependent aspartate aminotransferase-like (Major domain)"/>
    <property type="match status" value="1"/>
</dbReference>
<accession>H2ZFU0</accession>
<dbReference type="OMA" id="FSWPNLK"/>
<dbReference type="GO" id="GO:0008265">
    <property type="term" value="F:molybdenum cofactor sulfurtransferase activity"/>
    <property type="evidence" value="ECO:0007669"/>
    <property type="project" value="TreeGrafter"/>
</dbReference>
<feature type="domain" description="Aminotransferase class V" evidence="1">
    <location>
        <begin position="162"/>
        <end position="441"/>
    </location>
</feature>
<reference evidence="3" key="1">
    <citation type="submission" date="2003-08" db="EMBL/GenBank/DDBJ databases">
        <authorList>
            <person name="Birren B."/>
            <person name="Nusbaum C."/>
            <person name="Abebe A."/>
            <person name="Abouelleil A."/>
            <person name="Adekoya E."/>
            <person name="Ait-zahra M."/>
            <person name="Allen N."/>
            <person name="Allen T."/>
            <person name="An P."/>
            <person name="Anderson M."/>
            <person name="Anderson S."/>
            <person name="Arachchi H."/>
            <person name="Armbruster J."/>
            <person name="Bachantsang P."/>
            <person name="Baldwin J."/>
            <person name="Barry A."/>
            <person name="Bayul T."/>
            <person name="Blitshsteyn B."/>
            <person name="Bloom T."/>
            <person name="Blye J."/>
            <person name="Boguslavskiy L."/>
            <person name="Borowsky M."/>
            <person name="Boukhgalter B."/>
            <person name="Brunache A."/>
            <person name="Butler J."/>
            <person name="Calixte N."/>
            <person name="Calvo S."/>
            <person name="Camarata J."/>
            <person name="Campo K."/>
            <person name="Chang J."/>
            <person name="Cheshatsang Y."/>
            <person name="Citroen M."/>
            <person name="Collymore A."/>
            <person name="Considine T."/>
            <person name="Cook A."/>
            <person name="Cooke P."/>
            <person name="Corum B."/>
            <person name="Cuomo C."/>
            <person name="David R."/>
            <person name="Dawoe T."/>
            <person name="Degray S."/>
            <person name="Dodge S."/>
            <person name="Dooley K."/>
            <person name="Dorje P."/>
            <person name="Dorjee K."/>
            <person name="Dorris L."/>
            <person name="Duffey N."/>
            <person name="Dupes A."/>
            <person name="Elkins T."/>
            <person name="Engels R."/>
            <person name="Erickson J."/>
            <person name="Farina A."/>
            <person name="Faro S."/>
            <person name="Ferreira P."/>
            <person name="Fischer H."/>
            <person name="Fitzgerald M."/>
            <person name="Foley K."/>
            <person name="Gage D."/>
            <person name="Galagan J."/>
            <person name="Gearin G."/>
            <person name="Gnerre S."/>
            <person name="Gnirke A."/>
            <person name="Goyette A."/>
            <person name="Graham J."/>
            <person name="Grandbois E."/>
            <person name="Gyaltsen K."/>
            <person name="Hafez N."/>
            <person name="Hagopian D."/>
            <person name="Hagos B."/>
            <person name="Hall J."/>
            <person name="Hatcher B."/>
            <person name="Heller A."/>
            <person name="Higgins H."/>
            <person name="Honan T."/>
            <person name="Horn A."/>
            <person name="Houde N."/>
            <person name="Hughes L."/>
            <person name="Hulme W."/>
            <person name="Husby E."/>
            <person name="Iliev I."/>
            <person name="Jaffe D."/>
            <person name="Jones C."/>
            <person name="Kamal M."/>
            <person name="Kamat A."/>
            <person name="Kamvysselis M."/>
            <person name="Karlsson E."/>
            <person name="Kells C."/>
            <person name="Kieu A."/>
            <person name="Kisner P."/>
            <person name="Kodira C."/>
            <person name="Kulbokas E."/>
            <person name="Labutti K."/>
            <person name="Lama D."/>
            <person name="Landers T."/>
            <person name="Leger J."/>
            <person name="Levine S."/>
            <person name="Lewis D."/>
            <person name="Lewis T."/>
            <person name="Lindblad-toh K."/>
            <person name="Liu X."/>
            <person name="Lokyitsang T."/>
            <person name="Lokyitsang Y."/>
            <person name="Lucien O."/>
            <person name="Lui A."/>
            <person name="Ma L.J."/>
            <person name="Mabbitt R."/>
            <person name="Macdonald J."/>
            <person name="Maclean C."/>
            <person name="Major J."/>
            <person name="Manning J."/>
            <person name="Marabella R."/>
            <person name="Maru K."/>
            <person name="Matthews C."/>
            <person name="Mauceli E."/>
            <person name="Mccarthy M."/>
            <person name="Mcdonough S."/>
            <person name="Mcghee T."/>
            <person name="Meldrim J."/>
            <person name="Meneus L."/>
            <person name="Mesirov J."/>
            <person name="Mihalev A."/>
            <person name="Mihova T."/>
            <person name="Mikkelsen T."/>
            <person name="Mlenga V."/>
            <person name="Moru K."/>
            <person name="Mozes J."/>
            <person name="Mulrain L."/>
            <person name="Munson G."/>
            <person name="Naylor J."/>
            <person name="Newes C."/>
            <person name="Nguyen C."/>
            <person name="Nguyen N."/>
            <person name="Nguyen T."/>
            <person name="Nicol R."/>
            <person name="Nielsen C."/>
            <person name="Nizzari M."/>
            <person name="Norbu C."/>
            <person name="Norbu N."/>
            <person name="O'donnell P."/>
            <person name="Okoawo O."/>
            <person name="O'leary S."/>
            <person name="Omotosho B."/>
            <person name="O'neill K."/>
            <person name="Osman S."/>
            <person name="Parker S."/>
            <person name="Perrin D."/>
            <person name="Phunkhang P."/>
            <person name="Piqani B."/>
            <person name="Purcell S."/>
            <person name="Rachupka T."/>
            <person name="Ramasamy U."/>
            <person name="Rameau R."/>
            <person name="Ray V."/>
            <person name="Raymond C."/>
            <person name="Retta R."/>
            <person name="Richardson S."/>
            <person name="Rise C."/>
            <person name="Rodriguez J."/>
            <person name="Rogers J."/>
            <person name="Rogov P."/>
            <person name="Rutman M."/>
            <person name="Schupbach R."/>
            <person name="Seaman C."/>
            <person name="Settipalli S."/>
            <person name="Sharpe T."/>
            <person name="Sheridan J."/>
            <person name="Sherpa N."/>
            <person name="Shi J."/>
            <person name="Smirnov S."/>
            <person name="Smith C."/>
            <person name="Sougnez C."/>
            <person name="Spencer B."/>
            <person name="Stalker J."/>
            <person name="Stange-thomann N."/>
            <person name="Stavropoulos S."/>
            <person name="Stetson K."/>
            <person name="Stone C."/>
            <person name="Stone S."/>
            <person name="Stubbs M."/>
            <person name="Talamas J."/>
            <person name="Tchuinga P."/>
            <person name="Tenzing P."/>
            <person name="Tesfaye S."/>
            <person name="Theodore J."/>
            <person name="Thoulutsang Y."/>
            <person name="Topham K."/>
            <person name="Towey S."/>
            <person name="Tsamla T."/>
            <person name="Tsomo N."/>
            <person name="Vallee D."/>
            <person name="Vassiliev H."/>
            <person name="Venkataraman V."/>
            <person name="Vinson J."/>
            <person name="Vo A."/>
            <person name="Wade C."/>
            <person name="Wang S."/>
            <person name="Wangchuk T."/>
            <person name="Wangdi T."/>
            <person name="Whittaker C."/>
            <person name="Wilkinson J."/>
            <person name="Wu Y."/>
            <person name="Wyman D."/>
            <person name="Yadav S."/>
            <person name="Yang S."/>
            <person name="Yang X."/>
            <person name="Yeager S."/>
            <person name="Yee E."/>
            <person name="Young G."/>
            <person name="Zainoun J."/>
            <person name="Zembeck L."/>
            <person name="Zimmer A."/>
            <person name="Zody M."/>
            <person name="Lander E."/>
        </authorList>
    </citation>
    <scope>NUCLEOTIDE SEQUENCE [LARGE SCALE GENOMIC DNA]</scope>
</reference>
<sequence length="454" mass="50804">FLDFAGCSIYSSRQITEYTESLKRNVYGNPHSGNPSSDLMAAEVEKVRNTVLAFFNTTSSEYSIIFTSGATAGLKLVAQSFDWTPGKSMYAYLEDNHTSVVGIREAAIDKGAHSVCLRQSVTNYNGPCKQPIFSNLSEHCDMVLIRYGKVLRSSKMKKNFFQEPSHLFAYPAQSNFAGRKYPLNWIQNMRTDVKSTWFTLLDAAAFVATSNLDLGEYPADFVTVSFYKIFGFPTGIGALLVRNKAAPKLDKIYFGGGTTQVYLPSKNYSLLKTKLHEKFEEGTIAFLDILALRHGFATISRITGHMENITNHLFNLIHWLYNKLNTLTHKNGEKCIVIYTTTRYSNPTLQGATIAFNVRSMDGRYIGYKEVLSTASKENIHLRGGCFCNAGSCNYLLGIDDDKLNQIQKSGYVCGEADIVNGFPVGAVRVSLGYMSTIDDVISFFQFIKRYYVQ</sequence>
<proteinExistence type="predicted"/>